<dbReference type="SUPFAM" id="SSF52540">
    <property type="entry name" value="P-loop containing nucleoside triphosphate hydrolases"/>
    <property type="match status" value="1"/>
</dbReference>
<dbReference type="PANTHER" id="PTHR34301:SF8">
    <property type="entry name" value="ATPASE DOMAIN-CONTAINING PROTEIN"/>
    <property type="match status" value="1"/>
</dbReference>
<evidence type="ECO:0000313" key="4">
    <source>
        <dbReference type="Proteomes" id="UP001244552"/>
    </source>
</evidence>
<feature type="region of interest" description="Disordered" evidence="1">
    <location>
        <begin position="1"/>
        <end position="20"/>
    </location>
</feature>
<dbReference type="EMBL" id="JAUSVU010000006">
    <property type="protein sequence ID" value="MDQ0533261.1"/>
    <property type="molecule type" value="Genomic_DNA"/>
</dbReference>
<dbReference type="InterPro" id="IPR027417">
    <property type="entry name" value="P-loop_NTPase"/>
</dbReference>
<comment type="caution">
    <text evidence="3">The sequence shown here is derived from an EMBL/GenBank/DDBJ whole genome shotgun (WGS) entry which is preliminary data.</text>
</comment>
<sequence length="399" mass="43425">MDPVRNPYAPGAGTPPPELAGRADIIVSGKTALQRTAAGKPTQSQILVGLRGVGKTVLLNKLNDDAETLNYKTAFIEAREGASLPELLAPSLRSILYTLSMVENAREKARRGLMGLKGFLNGLRVTISEVEFGISIDSEAGLADSGNIEADLPVLIATIGEAAKAAGRPVALFVDEMQYLASSEFSALIMSIHRINQKQLPFMLIGAGLPQIRALAGNSKSYSERLFRFPEIGALGTEEAIQAIEKPAIAEGVTFDRRAIEKILHITERYPYFLQQWAYESWNVADGNAISLADVEKASGPAIDELDQSFFKVRFDRCTPAERKYMRALAELGRGKHRSGDIAEKLGVKVTSVAPTRNSLIRKGMIYSPSHGDTAFTVPLFDEYMKRALPDFPIAADDE</sequence>
<reference evidence="3 4" key="1">
    <citation type="submission" date="2023-07" db="EMBL/GenBank/DDBJ databases">
        <title>Genomic Encyclopedia of Type Strains, Phase IV (KMG-IV): sequencing the most valuable type-strain genomes for metagenomic binning, comparative biology and taxonomic classification.</title>
        <authorList>
            <person name="Goeker M."/>
        </authorList>
    </citation>
    <scope>NUCLEOTIDE SEQUENCE [LARGE SCALE GENOMIC DNA]</scope>
    <source>
        <strain evidence="3 4">DSM 19922</strain>
    </source>
</reference>
<dbReference type="RefSeq" id="WP_209981674.1">
    <property type="nucleotide sequence ID" value="NZ_JAGINO010000006.1"/>
</dbReference>
<dbReference type="Pfam" id="PF13191">
    <property type="entry name" value="AAA_16"/>
    <property type="match status" value="1"/>
</dbReference>
<dbReference type="Proteomes" id="UP001244552">
    <property type="component" value="Unassembled WGS sequence"/>
</dbReference>
<gene>
    <name evidence="3" type="ORF">QO018_002112</name>
</gene>
<dbReference type="InterPro" id="IPR036390">
    <property type="entry name" value="WH_DNA-bd_sf"/>
</dbReference>
<protein>
    <recommendedName>
        <fullName evidence="2">Orc1-like AAA ATPase domain-containing protein</fullName>
    </recommendedName>
</protein>
<evidence type="ECO:0000259" key="2">
    <source>
        <dbReference type="Pfam" id="PF13191"/>
    </source>
</evidence>
<accession>A0ABU0MIG5</accession>
<evidence type="ECO:0000313" key="3">
    <source>
        <dbReference type="EMBL" id="MDQ0533261.1"/>
    </source>
</evidence>
<dbReference type="InterPro" id="IPR041664">
    <property type="entry name" value="AAA_16"/>
</dbReference>
<keyword evidence="4" id="KW-1185">Reference proteome</keyword>
<dbReference type="SUPFAM" id="SSF46785">
    <property type="entry name" value="Winged helix' DNA-binding domain"/>
    <property type="match status" value="1"/>
</dbReference>
<proteinExistence type="predicted"/>
<evidence type="ECO:0000256" key="1">
    <source>
        <dbReference type="SAM" id="MobiDB-lite"/>
    </source>
</evidence>
<organism evidence="3 4">
    <name type="scientific">Azospirillum picis</name>
    <dbReference type="NCBI Taxonomy" id="488438"/>
    <lineage>
        <taxon>Bacteria</taxon>
        <taxon>Pseudomonadati</taxon>
        <taxon>Pseudomonadota</taxon>
        <taxon>Alphaproteobacteria</taxon>
        <taxon>Rhodospirillales</taxon>
        <taxon>Azospirillaceae</taxon>
        <taxon>Azospirillum</taxon>
    </lineage>
</organism>
<name>A0ABU0MIG5_9PROT</name>
<feature type="domain" description="Orc1-like AAA ATPase" evidence="2">
    <location>
        <begin position="21"/>
        <end position="192"/>
    </location>
</feature>
<dbReference type="PANTHER" id="PTHR34301">
    <property type="entry name" value="DNA-BINDING PROTEIN-RELATED"/>
    <property type="match status" value="1"/>
</dbReference>
<dbReference type="Gene3D" id="3.40.50.300">
    <property type="entry name" value="P-loop containing nucleotide triphosphate hydrolases"/>
    <property type="match status" value="1"/>
</dbReference>